<evidence type="ECO:0000256" key="7">
    <source>
        <dbReference type="ARBA" id="ARBA00023204"/>
    </source>
</evidence>
<comment type="function">
    <text evidence="10">Transcription factor regulating the expression of cell cycle genes essential for DNA replication and mitosis. Plays a role in the control of cell proliferation. Also plays a role in DNA break repair, participating in the DNA damage checkpoint response. Promotes transcription of PHB2.</text>
</comment>
<dbReference type="Gene3D" id="1.10.10.10">
    <property type="entry name" value="Winged helix-like DNA-binding domain superfamily/Winged helix DNA-binding domain"/>
    <property type="match status" value="1"/>
</dbReference>
<evidence type="ECO:0000256" key="10">
    <source>
        <dbReference type="ARBA" id="ARBA00053415"/>
    </source>
</evidence>
<dbReference type="AlphaFoldDB" id="A0A2K6TK52"/>
<evidence type="ECO:0000256" key="9">
    <source>
        <dbReference type="ARBA" id="ARBA00023306"/>
    </source>
</evidence>
<feature type="compositionally biased region" description="Polar residues" evidence="13">
    <location>
        <begin position="646"/>
        <end position="663"/>
    </location>
</feature>
<accession>A0A2K6TK52</accession>
<dbReference type="InterPro" id="IPR036390">
    <property type="entry name" value="WH_DNA-bd_sf"/>
</dbReference>
<gene>
    <name evidence="15" type="primary">FOXM1</name>
</gene>
<dbReference type="GeneTree" id="ENSGT00940000158804"/>
<name>A0A2K6TK52_SAIBB</name>
<feature type="compositionally biased region" description="Basic and acidic residues" evidence="13">
    <location>
        <begin position="305"/>
        <end position="319"/>
    </location>
</feature>
<evidence type="ECO:0000256" key="3">
    <source>
        <dbReference type="ARBA" id="ARBA00023015"/>
    </source>
</evidence>
<dbReference type="PRINTS" id="PR00053">
    <property type="entry name" value="FORKHEAD"/>
</dbReference>
<evidence type="ECO:0000256" key="5">
    <source>
        <dbReference type="ARBA" id="ARBA00023159"/>
    </source>
</evidence>
<dbReference type="GO" id="GO:0030330">
    <property type="term" value="P:DNA damage response, signal transduction by p53 class mediator"/>
    <property type="evidence" value="ECO:0007669"/>
    <property type="project" value="Ensembl"/>
</dbReference>
<evidence type="ECO:0000256" key="8">
    <source>
        <dbReference type="ARBA" id="ARBA00023242"/>
    </source>
</evidence>
<dbReference type="Pfam" id="PF00250">
    <property type="entry name" value="Forkhead"/>
    <property type="match status" value="1"/>
</dbReference>
<dbReference type="GO" id="GO:0007346">
    <property type="term" value="P:regulation of mitotic cell cycle"/>
    <property type="evidence" value="ECO:0007669"/>
    <property type="project" value="Ensembl"/>
</dbReference>
<organism evidence="15 16">
    <name type="scientific">Saimiri boliviensis boliviensis</name>
    <name type="common">Bolivian squirrel monkey</name>
    <dbReference type="NCBI Taxonomy" id="39432"/>
    <lineage>
        <taxon>Eukaryota</taxon>
        <taxon>Metazoa</taxon>
        <taxon>Chordata</taxon>
        <taxon>Craniata</taxon>
        <taxon>Vertebrata</taxon>
        <taxon>Euteleostomi</taxon>
        <taxon>Mammalia</taxon>
        <taxon>Eutheria</taxon>
        <taxon>Euarchontoglires</taxon>
        <taxon>Primates</taxon>
        <taxon>Haplorrhini</taxon>
        <taxon>Platyrrhini</taxon>
        <taxon>Cebidae</taxon>
        <taxon>Saimiriinae</taxon>
        <taxon>Saimiri</taxon>
    </lineage>
</organism>
<dbReference type="GO" id="GO:0045944">
    <property type="term" value="P:positive regulation of transcription by RNA polymerase II"/>
    <property type="evidence" value="ECO:0007669"/>
    <property type="project" value="Ensembl"/>
</dbReference>
<feature type="compositionally biased region" description="Polar residues" evidence="13">
    <location>
        <begin position="193"/>
        <end position="202"/>
    </location>
</feature>
<dbReference type="GO" id="GO:0000086">
    <property type="term" value="P:G2/M transition of mitotic cell cycle"/>
    <property type="evidence" value="ECO:0007669"/>
    <property type="project" value="Ensembl"/>
</dbReference>
<dbReference type="SUPFAM" id="SSF46785">
    <property type="entry name" value="Winged helix' DNA-binding domain"/>
    <property type="match status" value="1"/>
</dbReference>
<evidence type="ECO:0000256" key="11">
    <source>
        <dbReference type="ARBA" id="ARBA00072725"/>
    </source>
</evidence>
<dbReference type="Ensembl" id="ENSSBOT00000036805.1">
    <property type="protein sequence ID" value="ENSSBOP00000019980.1"/>
    <property type="gene ID" value="ENSSBOG00000026585.1"/>
</dbReference>
<feature type="region of interest" description="Disordered" evidence="13">
    <location>
        <begin position="300"/>
        <end position="319"/>
    </location>
</feature>
<dbReference type="STRING" id="39432.ENSSBOP00000019980"/>
<feature type="DNA-binding region" description="Fork-head" evidence="12">
    <location>
        <begin position="205"/>
        <end position="298"/>
    </location>
</feature>
<evidence type="ECO:0000256" key="13">
    <source>
        <dbReference type="SAM" id="MobiDB-lite"/>
    </source>
</evidence>
<keyword evidence="9" id="KW-0131">Cell cycle</keyword>
<sequence>MKTSPRRPLILKRRRLPLPVQNGPSETSEEEPKRSLAQKEHSQAQASKEVAESSSCKFPAGIKIINHPTMPNTQVVAIPNNANIHSIITALTAKGKESGSSGPNKFILISCGGAPTQPPRLQPQIQTSCDAKRTEVTMETLGPKPGTTDINLPRPPGALCGQKQESCGMWSSRQRGEGAQPFLSSGKVEEPSRPSTSWQNSVSERPPYSYMAMIQFAINSTERKRMTLKDIYTWIEDHFPYFKHIAKPGWKNSIRHNLSLHDMFVRETSANGKVSFWTIHPSANRYLTLDQVFKPLDPGSPQLPEHLESQQKRPNPELRRNVTIKTELPLGARRKMKPLLPRVSSYLVPIQFPVNQSLVLQPSVKVPLPLAASLMSSELARHSKRIRIAPKVGVFLFSSEERFWPMKNVLLAEEGIAPLPSAGPVKEEKLLFGEGLSPLLPVQSIKEEEIQPGEEMPHLVRPIKVESPPLQEWPSPGPSFKEESSPSWEDLSQSPTPRPKKSYSGLRSPTRCVSEMLAIKHRERREMSRSRRKQHLMPPCVDEPELLFSEGPSTSRWAAELPFPADSSEPTSQLSYPQEEGGPFKTPIKETMPISSTPSKSVLPRTPESWRLTPPARVGGLNFSPVQTPQGAFGPLPDPLGLIDLSTTPLKSVPTFESPQRLLSSEPLDLASDPFGNSSPSDMEVPKPGSPEPQVSGLAANRSLTEGLVLDTMNDSLSKILLDISFPGLEEDPLGPDNINWSQLITELQ</sequence>
<evidence type="ECO:0000256" key="1">
    <source>
        <dbReference type="ARBA" id="ARBA00004123"/>
    </source>
</evidence>
<evidence type="ECO:0000256" key="6">
    <source>
        <dbReference type="ARBA" id="ARBA00023163"/>
    </source>
</evidence>
<evidence type="ECO:0000259" key="14">
    <source>
        <dbReference type="PROSITE" id="PS50039"/>
    </source>
</evidence>
<proteinExistence type="predicted"/>
<keyword evidence="4 12" id="KW-0238">DNA-binding</keyword>
<reference evidence="15" key="1">
    <citation type="submission" date="2025-08" db="UniProtKB">
        <authorList>
            <consortium name="Ensembl"/>
        </authorList>
    </citation>
    <scope>IDENTIFICATION</scope>
</reference>
<dbReference type="GO" id="GO:0003700">
    <property type="term" value="F:DNA-binding transcription factor activity"/>
    <property type="evidence" value="ECO:0007669"/>
    <property type="project" value="Ensembl"/>
</dbReference>
<dbReference type="GO" id="GO:0046578">
    <property type="term" value="P:regulation of Ras protein signal transduction"/>
    <property type="evidence" value="ECO:0007669"/>
    <property type="project" value="Ensembl"/>
</dbReference>
<dbReference type="CDD" id="cd20029">
    <property type="entry name" value="FH_FOXM"/>
    <property type="match status" value="1"/>
</dbReference>
<feature type="domain" description="Fork-head" evidence="14">
    <location>
        <begin position="205"/>
        <end position="298"/>
    </location>
</feature>
<dbReference type="GO" id="GO:0006281">
    <property type="term" value="P:DNA repair"/>
    <property type="evidence" value="ECO:0007669"/>
    <property type="project" value="UniProtKB-KW"/>
</dbReference>
<feature type="region of interest" description="Disordered" evidence="13">
    <location>
        <begin position="169"/>
        <end position="202"/>
    </location>
</feature>
<dbReference type="PANTHER" id="PTHR46878:SF1">
    <property type="entry name" value="FORKHEAD BOX PROTEIN M1"/>
    <property type="match status" value="1"/>
</dbReference>
<dbReference type="GO" id="GO:0000122">
    <property type="term" value="P:negative regulation of transcription by RNA polymerase II"/>
    <property type="evidence" value="ECO:0007669"/>
    <property type="project" value="Ensembl"/>
</dbReference>
<dbReference type="Proteomes" id="UP000233220">
    <property type="component" value="Unplaced"/>
</dbReference>
<evidence type="ECO:0000313" key="15">
    <source>
        <dbReference type="Ensembl" id="ENSSBOP00000019980.1"/>
    </source>
</evidence>
<dbReference type="InterPro" id="IPR047516">
    <property type="entry name" value="FH_FOXM1"/>
</dbReference>
<dbReference type="FunFam" id="1.10.10.10:FF:000245">
    <property type="entry name" value="forkhead box protein M1 isoform X2"/>
    <property type="match status" value="1"/>
</dbReference>
<dbReference type="GO" id="GO:2000377">
    <property type="term" value="P:regulation of reactive oxygen species metabolic process"/>
    <property type="evidence" value="ECO:0007669"/>
    <property type="project" value="Ensembl"/>
</dbReference>
<dbReference type="PROSITE" id="PS50039">
    <property type="entry name" value="FORK_HEAD_3"/>
    <property type="match status" value="1"/>
</dbReference>
<dbReference type="PANTHER" id="PTHR46878">
    <property type="entry name" value="FORKHEAD BOX PROTEIN M1"/>
    <property type="match status" value="1"/>
</dbReference>
<dbReference type="InterPro" id="IPR001766">
    <property type="entry name" value="Fork_head_dom"/>
</dbReference>
<dbReference type="InterPro" id="IPR030456">
    <property type="entry name" value="TF_fork_head_CS_2"/>
</dbReference>
<comment type="subcellular location">
    <subcellularLocation>
        <location evidence="1 12">Nucleus</location>
    </subcellularLocation>
</comment>
<keyword evidence="6" id="KW-0804">Transcription</keyword>
<dbReference type="InterPro" id="IPR036388">
    <property type="entry name" value="WH-like_DNA-bd_sf"/>
</dbReference>
<evidence type="ECO:0000256" key="12">
    <source>
        <dbReference type="PROSITE-ProRule" id="PRU00089"/>
    </source>
</evidence>
<feature type="region of interest" description="Disordered" evidence="13">
    <location>
        <begin position="1"/>
        <end position="53"/>
    </location>
</feature>
<dbReference type="SMART" id="SM00339">
    <property type="entry name" value="FH"/>
    <property type="match status" value="1"/>
</dbReference>
<keyword evidence="7" id="KW-0234">DNA repair</keyword>
<feature type="compositionally biased region" description="Polar residues" evidence="13">
    <location>
        <begin position="485"/>
        <end position="495"/>
    </location>
</feature>
<feature type="region of interest" description="Disordered" evidence="13">
    <location>
        <begin position="467"/>
        <end position="698"/>
    </location>
</feature>
<keyword evidence="5" id="KW-0010">Activator</keyword>
<dbReference type="GO" id="GO:0005634">
    <property type="term" value="C:nucleus"/>
    <property type="evidence" value="ECO:0007669"/>
    <property type="project" value="UniProtKB-SubCell"/>
</dbReference>
<dbReference type="InterPro" id="IPR042839">
    <property type="entry name" value="FOXM1"/>
</dbReference>
<reference evidence="15" key="2">
    <citation type="submission" date="2025-09" db="UniProtKB">
        <authorList>
            <consortium name="Ensembl"/>
        </authorList>
    </citation>
    <scope>IDENTIFICATION</scope>
</reference>
<evidence type="ECO:0000256" key="2">
    <source>
        <dbReference type="ARBA" id="ARBA00022763"/>
    </source>
</evidence>
<keyword evidence="3" id="KW-0805">Transcription regulation</keyword>
<dbReference type="GO" id="GO:0008284">
    <property type="term" value="P:positive regulation of cell population proliferation"/>
    <property type="evidence" value="ECO:0007669"/>
    <property type="project" value="Ensembl"/>
</dbReference>
<keyword evidence="8 12" id="KW-0539">Nucleus</keyword>
<feature type="compositionally biased region" description="Basic and acidic residues" evidence="13">
    <location>
        <begin position="30"/>
        <end position="42"/>
    </location>
</feature>
<evidence type="ECO:0000313" key="16">
    <source>
        <dbReference type="Proteomes" id="UP000233220"/>
    </source>
</evidence>
<dbReference type="GO" id="GO:0000977">
    <property type="term" value="F:RNA polymerase II transcription regulatory region sequence-specific DNA binding"/>
    <property type="evidence" value="ECO:0007669"/>
    <property type="project" value="Ensembl"/>
</dbReference>
<dbReference type="GO" id="GO:0032873">
    <property type="term" value="P:negative regulation of stress-activated MAPK cascade"/>
    <property type="evidence" value="ECO:0007669"/>
    <property type="project" value="Ensembl"/>
</dbReference>
<dbReference type="OMA" id="APKQEHR"/>
<protein>
    <recommendedName>
        <fullName evidence="11">Forkhead box protein M1</fullName>
    </recommendedName>
</protein>
<evidence type="ECO:0000256" key="4">
    <source>
        <dbReference type="ARBA" id="ARBA00023125"/>
    </source>
</evidence>
<dbReference type="InterPro" id="IPR018122">
    <property type="entry name" value="TF_fork_head_CS_1"/>
</dbReference>
<dbReference type="PROSITE" id="PS00657">
    <property type="entry name" value="FORK_HEAD_1"/>
    <property type="match status" value="1"/>
</dbReference>
<dbReference type="PROSITE" id="PS00658">
    <property type="entry name" value="FORK_HEAD_2"/>
    <property type="match status" value="1"/>
</dbReference>
<keyword evidence="16" id="KW-1185">Reference proteome</keyword>
<keyword evidence="2" id="KW-0227">DNA damage</keyword>
<feature type="compositionally biased region" description="Basic and acidic residues" evidence="13">
    <location>
        <begin position="518"/>
        <end position="529"/>
    </location>
</feature>
<dbReference type="GO" id="GO:0019901">
    <property type="term" value="F:protein kinase binding"/>
    <property type="evidence" value="ECO:0007669"/>
    <property type="project" value="Ensembl"/>
</dbReference>
<dbReference type="GO" id="GO:2000781">
    <property type="term" value="P:positive regulation of double-strand break repair"/>
    <property type="evidence" value="ECO:0007669"/>
    <property type="project" value="Ensembl"/>
</dbReference>